<gene>
    <name evidence="1" type="ORF">BpHYR1_008460</name>
</gene>
<evidence type="ECO:0000313" key="1">
    <source>
        <dbReference type="EMBL" id="RNA11633.1"/>
    </source>
</evidence>
<dbReference type="AlphaFoldDB" id="A0A3M7QK32"/>
<protein>
    <submittedName>
        <fullName evidence="1">Uncharacterized protein</fullName>
    </submittedName>
</protein>
<sequence>MLIDPINDCKDNLIPHFLFERYFIILILELQRSFNSSTIGLNIPIFLTIKKIGDDAFGILTLFKSFRISFEFKFYISPSDKKNK</sequence>
<dbReference type="Proteomes" id="UP000276133">
    <property type="component" value="Unassembled WGS sequence"/>
</dbReference>
<proteinExistence type="predicted"/>
<comment type="caution">
    <text evidence="1">The sequence shown here is derived from an EMBL/GenBank/DDBJ whole genome shotgun (WGS) entry which is preliminary data.</text>
</comment>
<accession>A0A3M7QK32</accession>
<evidence type="ECO:0000313" key="2">
    <source>
        <dbReference type="Proteomes" id="UP000276133"/>
    </source>
</evidence>
<name>A0A3M7QK32_BRAPC</name>
<organism evidence="1 2">
    <name type="scientific">Brachionus plicatilis</name>
    <name type="common">Marine rotifer</name>
    <name type="synonym">Brachionus muelleri</name>
    <dbReference type="NCBI Taxonomy" id="10195"/>
    <lineage>
        <taxon>Eukaryota</taxon>
        <taxon>Metazoa</taxon>
        <taxon>Spiralia</taxon>
        <taxon>Gnathifera</taxon>
        <taxon>Rotifera</taxon>
        <taxon>Eurotatoria</taxon>
        <taxon>Monogononta</taxon>
        <taxon>Pseudotrocha</taxon>
        <taxon>Ploima</taxon>
        <taxon>Brachionidae</taxon>
        <taxon>Brachionus</taxon>
    </lineage>
</organism>
<keyword evidence="2" id="KW-1185">Reference proteome</keyword>
<dbReference type="EMBL" id="REGN01005903">
    <property type="protein sequence ID" value="RNA11633.1"/>
    <property type="molecule type" value="Genomic_DNA"/>
</dbReference>
<reference evidence="1 2" key="1">
    <citation type="journal article" date="2018" name="Sci. Rep.">
        <title>Genomic signatures of local adaptation to the degree of environmental predictability in rotifers.</title>
        <authorList>
            <person name="Franch-Gras L."/>
            <person name="Hahn C."/>
            <person name="Garcia-Roger E.M."/>
            <person name="Carmona M.J."/>
            <person name="Serra M."/>
            <person name="Gomez A."/>
        </authorList>
    </citation>
    <scope>NUCLEOTIDE SEQUENCE [LARGE SCALE GENOMIC DNA]</scope>
    <source>
        <strain evidence="1">HYR1</strain>
    </source>
</reference>